<feature type="compositionally biased region" description="Low complexity" evidence="2">
    <location>
        <begin position="58"/>
        <end position="73"/>
    </location>
</feature>
<dbReference type="CDD" id="cd20813">
    <property type="entry name" value="C1_ROCK"/>
    <property type="match status" value="1"/>
</dbReference>
<dbReference type="SUPFAM" id="SSF57889">
    <property type="entry name" value="Cysteine-rich domain"/>
    <property type="match status" value="1"/>
</dbReference>
<name>A0AA85JIM0_TRIRE</name>
<evidence type="ECO:0000256" key="1">
    <source>
        <dbReference type="ARBA" id="ARBA00022553"/>
    </source>
</evidence>
<reference evidence="4" key="2">
    <citation type="submission" date="2023-11" db="UniProtKB">
        <authorList>
            <consortium name="WormBaseParasite"/>
        </authorList>
    </citation>
    <scope>IDENTIFICATION</scope>
</reference>
<evidence type="ECO:0008006" key="5">
    <source>
        <dbReference type="Google" id="ProtNLM"/>
    </source>
</evidence>
<dbReference type="Gene3D" id="3.30.60.20">
    <property type="match status" value="1"/>
</dbReference>
<accession>A0AA85JIM0</accession>
<dbReference type="WBParaSite" id="TREG1_22680.1">
    <property type="protein sequence ID" value="TREG1_22680.1"/>
    <property type="gene ID" value="TREG1_22680"/>
</dbReference>
<dbReference type="Gene3D" id="2.30.29.30">
    <property type="entry name" value="Pleckstrin-homology domain (PH domain)/Phosphotyrosine-binding domain (PTB)"/>
    <property type="match status" value="1"/>
</dbReference>
<feature type="compositionally biased region" description="Polar residues" evidence="2">
    <location>
        <begin position="330"/>
        <end position="345"/>
    </location>
</feature>
<feature type="compositionally biased region" description="Low complexity" evidence="2">
    <location>
        <begin position="96"/>
        <end position="108"/>
    </location>
</feature>
<organism evidence="3 4">
    <name type="scientific">Trichobilharzia regenti</name>
    <name type="common">Nasal bird schistosome</name>
    <dbReference type="NCBI Taxonomy" id="157069"/>
    <lineage>
        <taxon>Eukaryota</taxon>
        <taxon>Metazoa</taxon>
        <taxon>Spiralia</taxon>
        <taxon>Lophotrochozoa</taxon>
        <taxon>Platyhelminthes</taxon>
        <taxon>Trematoda</taxon>
        <taxon>Digenea</taxon>
        <taxon>Strigeidida</taxon>
        <taxon>Schistosomatoidea</taxon>
        <taxon>Schistosomatidae</taxon>
        <taxon>Trichobilharzia</taxon>
    </lineage>
</organism>
<protein>
    <recommendedName>
        <fullName evidence="5">Phorbol-ester/DAG-type domain-containing protein</fullName>
    </recommendedName>
</protein>
<evidence type="ECO:0000256" key="2">
    <source>
        <dbReference type="SAM" id="MobiDB-lite"/>
    </source>
</evidence>
<evidence type="ECO:0000313" key="4">
    <source>
        <dbReference type="WBParaSite" id="TREG1_22680.1"/>
    </source>
</evidence>
<proteinExistence type="predicted"/>
<evidence type="ECO:0000313" key="3">
    <source>
        <dbReference type="Proteomes" id="UP000050795"/>
    </source>
</evidence>
<feature type="compositionally biased region" description="Polar residues" evidence="2">
    <location>
        <begin position="122"/>
        <end position="167"/>
    </location>
</feature>
<feature type="compositionally biased region" description="Low complexity" evidence="2">
    <location>
        <begin position="356"/>
        <end position="367"/>
    </location>
</feature>
<dbReference type="AlphaFoldDB" id="A0AA85JIM0"/>
<reference evidence="3" key="1">
    <citation type="submission" date="2022-06" db="EMBL/GenBank/DDBJ databases">
        <authorList>
            <person name="Berger JAMES D."/>
            <person name="Berger JAMES D."/>
        </authorList>
    </citation>
    <scope>NUCLEOTIDE SEQUENCE [LARGE SCALE GENOMIC DNA]</scope>
</reference>
<feature type="region of interest" description="Disordered" evidence="2">
    <location>
        <begin position="58"/>
        <end position="167"/>
    </location>
</feature>
<keyword evidence="3" id="KW-1185">Reference proteome</keyword>
<sequence>MNSLNPRFEMPINALYHARSVNSCDVCHERPEDLPRVFQIIYDRQCLNNNNNGINVNGNNTVPSGMKQSSSGVSGVGGGGLSNSNSGDPGGIPRKSSVGSSGLLSTSSQHPSNSRRIVRTDSAPSSHAHSISNLSNNKRSNHTENSASGHQVNSQSNDSAHSVESTTINTRGHVLQRILFRSYATCDLCQNSCSSVFHPPLAYQCTDCQIKLHAWHLENNDYTLPQCAKAVGVCLLRARTVRDKEQWMEYLLLAIKITKLLSSNIAILKSNNAEVPISSIQQQSNPAITTTRSISLLGCGPSQSISPSVASNAVTNMATPIRFINLTPSSDQQISHTRSRSSICVQDSLKRRSRIENSSTNSSNEFSSLSHQSYIPTLLPYSLRPSFAGTTTSITRNSNNIHNSNGNAFSNNKAATSTEVMTTALSPTIGTINNHEHQMSRSFTLGSTKYNSEDYTDFSVGYTNNYQSGIATIRPITRAESSNCQSNSYTSNNINLSMNKLPNNLSSPILQPFHTSSVGSTDSTTGDISP</sequence>
<keyword evidence="1" id="KW-0597">Phosphoprotein</keyword>
<feature type="region of interest" description="Disordered" evidence="2">
    <location>
        <begin position="330"/>
        <end position="367"/>
    </location>
</feature>
<dbReference type="InterPro" id="IPR046349">
    <property type="entry name" value="C1-like_sf"/>
</dbReference>
<dbReference type="InterPro" id="IPR011993">
    <property type="entry name" value="PH-like_dom_sf"/>
</dbReference>
<dbReference type="Proteomes" id="UP000050795">
    <property type="component" value="Unassembled WGS sequence"/>
</dbReference>